<evidence type="ECO:0000313" key="2">
    <source>
        <dbReference type="WBParaSite" id="Gr19_v10_g10179.t1"/>
    </source>
</evidence>
<evidence type="ECO:0000313" key="1">
    <source>
        <dbReference type="Proteomes" id="UP000887572"/>
    </source>
</evidence>
<dbReference type="Proteomes" id="UP000887572">
    <property type="component" value="Unplaced"/>
</dbReference>
<proteinExistence type="predicted"/>
<sequence>MIANFFSSCHQVQQVQMLHEHNDNRTAGMGDLASPGGFWIPSNYGERNNTHAVLEYSNIYSSTLLTRINTTAYEDIDNSSQIDPAD</sequence>
<keyword evidence="1" id="KW-1185">Reference proteome</keyword>
<name>A0A914GPB6_GLORO</name>
<dbReference type="WBParaSite" id="Gr19_v10_g10179.t1">
    <property type="protein sequence ID" value="Gr19_v10_g10179.t1"/>
    <property type="gene ID" value="Gr19_v10_g10179"/>
</dbReference>
<reference evidence="2" key="1">
    <citation type="submission" date="2022-11" db="UniProtKB">
        <authorList>
            <consortium name="WormBaseParasite"/>
        </authorList>
    </citation>
    <scope>IDENTIFICATION</scope>
</reference>
<protein>
    <submittedName>
        <fullName evidence="2">Uncharacterized protein</fullName>
    </submittedName>
</protein>
<organism evidence="1 2">
    <name type="scientific">Globodera rostochiensis</name>
    <name type="common">Golden nematode worm</name>
    <name type="synonym">Heterodera rostochiensis</name>
    <dbReference type="NCBI Taxonomy" id="31243"/>
    <lineage>
        <taxon>Eukaryota</taxon>
        <taxon>Metazoa</taxon>
        <taxon>Ecdysozoa</taxon>
        <taxon>Nematoda</taxon>
        <taxon>Chromadorea</taxon>
        <taxon>Rhabditida</taxon>
        <taxon>Tylenchina</taxon>
        <taxon>Tylenchomorpha</taxon>
        <taxon>Tylenchoidea</taxon>
        <taxon>Heteroderidae</taxon>
        <taxon>Heteroderinae</taxon>
        <taxon>Globodera</taxon>
    </lineage>
</organism>
<dbReference type="AlphaFoldDB" id="A0A914GPB6"/>
<accession>A0A914GPB6</accession>